<keyword evidence="2" id="KW-1185">Reference proteome</keyword>
<evidence type="ECO:0000313" key="2">
    <source>
        <dbReference type="Proteomes" id="UP001257909"/>
    </source>
</evidence>
<protein>
    <submittedName>
        <fullName evidence="1">UDP:flavonoid glycosyltransferase YjiC (YdhE family)</fullName>
    </submittedName>
</protein>
<gene>
    <name evidence="1" type="ORF">J2W69_003787</name>
</gene>
<evidence type="ECO:0000313" key="1">
    <source>
        <dbReference type="EMBL" id="MDR7122809.1"/>
    </source>
</evidence>
<dbReference type="SUPFAM" id="SSF53756">
    <property type="entry name" value="UDP-Glycosyltransferase/glycogen phosphorylase"/>
    <property type="match status" value="1"/>
</dbReference>
<organism evidence="1 2">
    <name type="scientific">Rheinheimera soli</name>
    <dbReference type="NCBI Taxonomy" id="443616"/>
    <lineage>
        <taxon>Bacteria</taxon>
        <taxon>Pseudomonadati</taxon>
        <taxon>Pseudomonadota</taxon>
        <taxon>Gammaproteobacteria</taxon>
        <taxon>Chromatiales</taxon>
        <taxon>Chromatiaceae</taxon>
        <taxon>Rheinheimera</taxon>
    </lineage>
</organism>
<reference evidence="1 2" key="1">
    <citation type="submission" date="2023-07" db="EMBL/GenBank/DDBJ databases">
        <title>Sorghum-associated microbial communities from plants grown in Nebraska, USA.</title>
        <authorList>
            <person name="Schachtman D."/>
        </authorList>
    </citation>
    <scope>NUCLEOTIDE SEQUENCE [LARGE SCALE GENOMIC DNA]</scope>
    <source>
        <strain evidence="1 2">4138</strain>
    </source>
</reference>
<comment type="caution">
    <text evidence="1">The sequence shown here is derived from an EMBL/GenBank/DDBJ whole genome shotgun (WGS) entry which is preliminary data.</text>
</comment>
<proteinExistence type="predicted"/>
<dbReference type="RefSeq" id="WP_310281347.1">
    <property type="nucleotide sequence ID" value="NZ_JAVDWR010000022.1"/>
</dbReference>
<dbReference type="Gene3D" id="3.40.50.2000">
    <property type="entry name" value="Glycogen Phosphorylase B"/>
    <property type="match status" value="1"/>
</dbReference>
<accession>A0ABU1W4A7</accession>
<sequence length="324" mass="35866">MRSLIIAQAIKRQWPESDISFILNKDAPYASSCPFPHFLLNNSPTKEISAVNQLVSEYKPDVTIFDCSGRASQVRHAKACGSKVVFISQHKKKRKRGFSFGRLPFLDAHWITQFKFVDGDLTWLEKLKLKLCNGKAPQFIGPVFTPPAPDLPAEFARLNGHDFVLWAAGGGGHSHKGVPAIEVFYQAAKELNNKDLQHIVVTGANYQGSLTATENMLLVKSLPNEQLMTLIQHARLVVCGGGDMMGQAIVLRKNLVAVPVAKDQPPRIAKCLEQKAIYQASLEQASIVAQAKIALEHPLKHQLDVTPGLTYVMDYFKSVLESKK</sequence>
<name>A0ABU1W4A7_9GAMM</name>
<dbReference type="Proteomes" id="UP001257909">
    <property type="component" value="Unassembled WGS sequence"/>
</dbReference>
<dbReference type="EMBL" id="JAVDWR010000022">
    <property type="protein sequence ID" value="MDR7122809.1"/>
    <property type="molecule type" value="Genomic_DNA"/>
</dbReference>